<name>A0A2U1LD53_ARTAN</name>
<evidence type="ECO:0000256" key="4">
    <source>
        <dbReference type="ARBA" id="ARBA00022801"/>
    </source>
</evidence>
<dbReference type="EMBL" id="PKPP01010049">
    <property type="protein sequence ID" value="PWA46911.1"/>
    <property type="molecule type" value="Genomic_DNA"/>
</dbReference>
<evidence type="ECO:0000256" key="6">
    <source>
        <dbReference type="ARBA" id="ARBA00023136"/>
    </source>
</evidence>
<comment type="caution">
    <text evidence="8">The sequence shown here is derived from an EMBL/GenBank/DDBJ whole genome shotgun (WGS) entry which is preliminary data.</text>
</comment>
<dbReference type="GO" id="GO:0006508">
    <property type="term" value="P:proteolysis"/>
    <property type="evidence" value="ECO:0007669"/>
    <property type="project" value="UniProtKB-KW"/>
</dbReference>
<protein>
    <submittedName>
        <fullName evidence="8">Rhomboid-related intramembrane serine protease family protein</fullName>
    </submittedName>
</protein>
<dbReference type="STRING" id="35608.A0A2U1LD53"/>
<evidence type="ECO:0000256" key="5">
    <source>
        <dbReference type="ARBA" id="ARBA00022989"/>
    </source>
</evidence>
<gene>
    <name evidence="8" type="ORF">CTI12_AA503820</name>
</gene>
<keyword evidence="6" id="KW-0472">Membrane</keyword>
<comment type="similarity">
    <text evidence="2">Belongs to the peptidase S54 family.</text>
</comment>
<evidence type="ECO:0000256" key="1">
    <source>
        <dbReference type="ARBA" id="ARBA00004141"/>
    </source>
</evidence>
<evidence type="ECO:0000256" key="2">
    <source>
        <dbReference type="ARBA" id="ARBA00009045"/>
    </source>
</evidence>
<comment type="subcellular location">
    <subcellularLocation>
        <location evidence="1">Membrane</location>
        <topology evidence="1">Multi-pass membrane protein</topology>
    </subcellularLocation>
</comment>
<dbReference type="InterPro" id="IPR022764">
    <property type="entry name" value="Peptidase_S54_rhomboid_dom"/>
</dbReference>
<keyword evidence="5" id="KW-1133">Transmembrane helix</keyword>
<keyword evidence="3" id="KW-0812">Transmembrane</keyword>
<evidence type="ECO:0000259" key="7">
    <source>
        <dbReference type="Pfam" id="PF01694"/>
    </source>
</evidence>
<dbReference type="PANTHER" id="PTHR43731:SF14">
    <property type="entry name" value="PRESENILIN-ASSOCIATED RHOMBOID-LIKE PROTEIN, MITOCHONDRIAL"/>
    <property type="match status" value="1"/>
</dbReference>
<dbReference type="OrthoDB" id="418595at2759"/>
<dbReference type="PANTHER" id="PTHR43731">
    <property type="entry name" value="RHOMBOID PROTEASE"/>
    <property type="match status" value="1"/>
</dbReference>
<reference evidence="8 9" key="1">
    <citation type="journal article" date="2018" name="Mol. Plant">
        <title>The genome of Artemisia annua provides insight into the evolution of Asteraceae family and artemisinin biosynthesis.</title>
        <authorList>
            <person name="Shen Q."/>
            <person name="Zhang L."/>
            <person name="Liao Z."/>
            <person name="Wang S."/>
            <person name="Yan T."/>
            <person name="Shi P."/>
            <person name="Liu M."/>
            <person name="Fu X."/>
            <person name="Pan Q."/>
            <person name="Wang Y."/>
            <person name="Lv Z."/>
            <person name="Lu X."/>
            <person name="Zhang F."/>
            <person name="Jiang W."/>
            <person name="Ma Y."/>
            <person name="Chen M."/>
            <person name="Hao X."/>
            <person name="Li L."/>
            <person name="Tang Y."/>
            <person name="Lv G."/>
            <person name="Zhou Y."/>
            <person name="Sun X."/>
            <person name="Brodelius P.E."/>
            <person name="Rose J.K.C."/>
            <person name="Tang K."/>
        </authorList>
    </citation>
    <scope>NUCLEOTIDE SEQUENCE [LARGE SCALE GENOMIC DNA]</scope>
    <source>
        <strain evidence="9">cv. Huhao1</strain>
        <tissue evidence="8">Leaf</tissue>
    </source>
</reference>
<keyword evidence="8" id="KW-0645">Protease</keyword>
<keyword evidence="4" id="KW-0378">Hydrolase</keyword>
<dbReference type="GO" id="GO:0004252">
    <property type="term" value="F:serine-type endopeptidase activity"/>
    <property type="evidence" value="ECO:0007669"/>
    <property type="project" value="InterPro"/>
</dbReference>
<dbReference type="Gene3D" id="1.20.1540.10">
    <property type="entry name" value="Rhomboid-like"/>
    <property type="match status" value="1"/>
</dbReference>
<dbReference type="InterPro" id="IPR050925">
    <property type="entry name" value="Rhomboid_protease_S54"/>
</dbReference>
<keyword evidence="9" id="KW-1185">Reference proteome</keyword>
<dbReference type="Proteomes" id="UP000245207">
    <property type="component" value="Unassembled WGS sequence"/>
</dbReference>
<dbReference type="SUPFAM" id="SSF144091">
    <property type="entry name" value="Rhomboid-like"/>
    <property type="match status" value="1"/>
</dbReference>
<dbReference type="GO" id="GO:0016020">
    <property type="term" value="C:membrane"/>
    <property type="evidence" value="ECO:0007669"/>
    <property type="project" value="UniProtKB-SubCell"/>
</dbReference>
<proteinExistence type="inferred from homology"/>
<organism evidence="8 9">
    <name type="scientific">Artemisia annua</name>
    <name type="common">Sweet wormwood</name>
    <dbReference type="NCBI Taxonomy" id="35608"/>
    <lineage>
        <taxon>Eukaryota</taxon>
        <taxon>Viridiplantae</taxon>
        <taxon>Streptophyta</taxon>
        <taxon>Embryophyta</taxon>
        <taxon>Tracheophyta</taxon>
        <taxon>Spermatophyta</taxon>
        <taxon>Magnoliopsida</taxon>
        <taxon>eudicotyledons</taxon>
        <taxon>Gunneridae</taxon>
        <taxon>Pentapetalae</taxon>
        <taxon>asterids</taxon>
        <taxon>campanulids</taxon>
        <taxon>Asterales</taxon>
        <taxon>Asteraceae</taxon>
        <taxon>Asteroideae</taxon>
        <taxon>Anthemideae</taxon>
        <taxon>Artemisiinae</taxon>
        <taxon>Artemisia</taxon>
    </lineage>
</organism>
<feature type="domain" description="Peptidase S54 rhomboid" evidence="7">
    <location>
        <begin position="146"/>
        <end position="201"/>
    </location>
</feature>
<evidence type="ECO:0000313" key="8">
    <source>
        <dbReference type="EMBL" id="PWA46911.1"/>
    </source>
</evidence>
<evidence type="ECO:0000256" key="3">
    <source>
        <dbReference type="ARBA" id="ARBA00022692"/>
    </source>
</evidence>
<dbReference type="InterPro" id="IPR035952">
    <property type="entry name" value="Rhomboid-like_sf"/>
</dbReference>
<evidence type="ECO:0000313" key="9">
    <source>
        <dbReference type="Proteomes" id="UP000245207"/>
    </source>
</evidence>
<accession>A0A2U1LD53</accession>
<dbReference type="AlphaFoldDB" id="A0A2U1LD53"/>
<dbReference type="Pfam" id="PF01694">
    <property type="entry name" value="Rhomboid"/>
    <property type="match status" value="1"/>
</dbReference>
<sequence>MLIIDFNSNMHATTLKKITNCIEDKVGICKAFLKQVKASRKLVVGYGLFGENPLCLRWKAFMKKVKALRKWVVDNSSPEPWLSQFKISCGTHAVVENLILLNEAVFLIWQVADPEFMRCRISRLKLHLIIIDISELGANLGNFRSGRLHTMITSGFSHFEADHIVGNMICFYFHGKKFGPKFLLKLYLAGAIAGSSFFLLEHASIKHQKCGMWLLDKEELGDASFIQDLRNHIDEWIILILIMLLERQRLTQQSKGYQLGYCKSTVAGMLHLNSQNYNARQQKVNRSLAADDAKEAAAAVSLSFENLIENMVSDLAIWAEGFAYPRSDYFMFTNTPPMVLMDNFTLRANGRDCFYDRKTYMPYTRWTFLVFLNIIRKGSMKLGRLTKPVAVDVNMKCRAKGPLPLAIITRVLSSPGFEKHDSSGWIRRFRDTNAGSKCRSDRYRVA</sequence>